<dbReference type="AlphaFoldDB" id="E8X4R0"/>
<gene>
    <name evidence="1" type="ordered locus">AciX9_3545</name>
</gene>
<dbReference type="RefSeq" id="WP_013581860.1">
    <property type="nucleotide sequence ID" value="NC_015064.1"/>
</dbReference>
<dbReference type="EMBL" id="CP002480">
    <property type="protein sequence ID" value="ADW70549.1"/>
    <property type="molecule type" value="Genomic_DNA"/>
</dbReference>
<evidence type="ECO:0000313" key="1">
    <source>
        <dbReference type="EMBL" id="ADW70549.1"/>
    </source>
</evidence>
<dbReference type="KEGG" id="acm:AciX9_3545"/>
<organism evidence="2">
    <name type="scientific">Granulicella tundricola (strain ATCC BAA-1859 / DSM 23138 / MP5ACTX9)</name>
    <dbReference type="NCBI Taxonomy" id="1198114"/>
    <lineage>
        <taxon>Bacteria</taxon>
        <taxon>Pseudomonadati</taxon>
        <taxon>Acidobacteriota</taxon>
        <taxon>Terriglobia</taxon>
        <taxon>Terriglobales</taxon>
        <taxon>Acidobacteriaceae</taxon>
        <taxon>Granulicella</taxon>
    </lineage>
</organism>
<dbReference type="PaxDb" id="1198114-AciX9_3545"/>
<accession>E8X4R0</accession>
<evidence type="ECO:0000313" key="2">
    <source>
        <dbReference type="Proteomes" id="UP000000343"/>
    </source>
</evidence>
<dbReference type="Proteomes" id="UP000000343">
    <property type="component" value="Chromosome"/>
</dbReference>
<protein>
    <submittedName>
        <fullName evidence="1">Uncharacterized protein</fullName>
    </submittedName>
</protein>
<proteinExistence type="predicted"/>
<keyword evidence="2" id="KW-1185">Reference proteome</keyword>
<reference evidence="2" key="1">
    <citation type="submission" date="2011-01" db="EMBL/GenBank/DDBJ databases">
        <title>Complete sequence of chromosome of Acidobacterium sp. MP5ACTX9.</title>
        <authorList>
            <consortium name="US DOE Joint Genome Institute"/>
            <person name="Lucas S."/>
            <person name="Copeland A."/>
            <person name="Lapidus A."/>
            <person name="Cheng J.-F."/>
            <person name="Goodwin L."/>
            <person name="Pitluck S."/>
            <person name="Teshima H."/>
            <person name="Detter J.C."/>
            <person name="Han C."/>
            <person name="Tapia R."/>
            <person name="Land M."/>
            <person name="Hauser L."/>
            <person name="Kyrpides N."/>
            <person name="Ivanova N."/>
            <person name="Ovchinnikova G."/>
            <person name="Pagani I."/>
            <person name="Rawat S.R."/>
            <person name="Mannisto M."/>
            <person name="Haggblom M.M."/>
            <person name="Woyke T."/>
        </authorList>
    </citation>
    <scope>NUCLEOTIDE SEQUENCE [LARGE SCALE GENOMIC DNA]</scope>
    <source>
        <strain evidence="2">MP5ACTX9</strain>
    </source>
</reference>
<name>E8X4R0_GRATM</name>
<sequence>MHTPKLPLNVTHVELIKDCGIIICFSDDTSAAYTSEELACLRPYRAPLLAANAS</sequence>
<dbReference type="HOGENOM" id="CLU_3043936_0_0_0"/>